<evidence type="ECO:0000313" key="1">
    <source>
        <dbReference type="EMBL" id="ABP79782.1"/>
    </source>
</evidence>
<accession>A4VLD1</accession>
<organism evidence="1 2">
    <name type="scientific">Stutzerimonas stutzeri (strain A1501)</name>
    <name type="common">Pseudomonas stutzeri</name>
    <dbReference type="NCBI Taxonomy" id="379731"/>
    <lineage>
        <taxon>Bacteria</taxon>
        <taxon>Pseudomonadati</taxon>
        <taxon>Pseudomonadota</taxon>
        <taxon>Gammaproteobacteria</taxon>
        <taxon>Pseudomonadales</taxon>
        <taxon>Pseudomonadaceae</taxon>
        <taxon>Stutzerimonas</taxon>
    </lineage>
</organism>
<gene>
    <name evidence="1" type="ordered locus">PST_2117</name>
</gene>
<dbReference type="InterPro" id="IPR011009">
    <property type="entry name" value="Kinase-like_dom_sf"/>
</dbReference>
<reference evidence="1 2" key="1">
    <citation type="journal article" date="2008" name="Proc. Natl. Acad. Sci. U.S.A.">
        <title>Nitrogen fixation island and rhizosphere competence traits in the genome of root-associated Pseudomonas stutzeri A1501.</title>
        <authorList>
            <person name="Yan Y."/>
            <person name="Yang J."/>
            <person name="Dou Y."/>
            <person name="Chen M."/>
            <person name="Ping S."/>
            <person name="Peng J."/>
            <person name="Lu W."/>
            <person name="Zhang W."/>
            <person name="Yao Z."/>
            <person name="Li H."/>
            <person name="Liu W."/>
            <person name="He S."/>
            <person name="Geng L."/>
            <person name="Zhang X."/>
            <person name="Yang F."/>
            <person name="Yu H."/>
            <person name="Zhan Y."/>
            <person name="Li D."/>
            <person name="Lin Z."/>
            <person name="Wang Y."/>
            <person name="Elmerich C."/>
            <person name="Lin M."/>
            <person name="Jin Q."/>
        </authorList>
    </citation>
    <scope>NUCLEOTIDE SEQUENCE [LARGE SCALE GENOMIC DNA]</scope>
    <source>
        <strain evidence="1 2">A1501</strain>
    </source>
</reference>
<dbReference type="Proteomes" id="UP000000233">
    <property type="component" value="Chromosome"/>
</dbReference>
<sequence>MRRCHGDMRLANICLFEGRPTLFDGIEFSDEIACIDVLHDLAFVLMDLQHHQAADLAPTVLRAYLDESGEAEKCAPLPLFLSVRAATRSFTLAGSAQRQATAEAAQAKAEQARALLRQSRLYLLDHQALGLGYPQLASARPRPSRSHP</sequence>
<proteinExistence type="predicted"/>
<evidence type="ECO:0000313" key="2">
    <source>
        <dbReference type="Proteomes" id="UP000000233"/>
    </source>
</evidence>
<dbReference type="HOGENOM" id="CLU_1757290_0_0_6"/>
<dbReference type="Gene3D" id="3.90.1200.10">
    <property type="match status" value="1"/>
</dbReference>
<dbReference type="SUPFAM" id="SSF56112">
    <property type="entry name" value="Protein kinase-like (PK-like)"/>
    <property type="match status" value="1"/>
</dbReference>
<dbReference type="eggNOG" id="COG2187">
    <property type="taxonomic scope" value="Bacteria"/>
</dbReference>
<dbReference type="EMBL" id="CP000304">
    <property type="protein sequence ID" value="ABP79782.1"/>
    <property type="molecule type" value="Genomic_DNA"/>
</dbReference>
<protein>
    <recommendedName>
        <fullName evidence="3">Aminoglycoside phosphotransferase domain-containing protein</fullName>
    </recommendedName>
</protein>
<dbReference type="KEGG" id="psa:PST_2117"/>
<keyword evidence="2" id="KW-1185">Reference proteome</keyword>
<dbReference type="AlphaFoldDB" id="A4VLD1"/>
<name>A4VLD1_STUS1</name>
<evidence type="ECO:0008006" key="3">
    <source>
        <dbReference type="Google" id="ProtNLM"/>
    </source>
</evidence>